<keyword evidence="2" id="KW-1185">Reference proteome</keyword>
<dbReference type="InParanoid" id="A0A0C3KQE4"/>
<gene>
    <name evidence="1" type="ORF">M404DRAFT_994485</name>
</gene>
<evidence type="ECO:0000313" key="1">
    <source>
        <dbReference type="EMBL" id="KIO11817.1"/>
    </source>
</evidence>
<reference evidence="2" key="2">
    <citation type="submission" date="2015-01" db="EMBL/GenBank/DDBJ databases">
        <title>Evolutionary Origins and Diversification of the Mycorrhizal Mutualists.</title>
        <authorList>
            <consortium name="DOE Joint Genome Institute"/>
            <consortium name="Mycorrhizal Genomics Consortium"/>
            <person name="Kohler A."/>
            <person name="Kuo A."/>
            <person name="Nagy L.G."/>
            <person name="Floudas D."/>
            <person name="Copeland A."/>
            <person name="Barry K.W."/>
            <person name="Cichocki N."/>
            <person name="Veneault-Fourrey C."/>
            <person name="LaButti K."/>
            <person name="Lindquist E.A."/>
            <person name="Lipzen A."/>
            <person name="Lundell T."/>
            <person name="Morin E."/>
            <person name="Murat C."/>
            <person name="Riley R."/>
            <person name="Ohm R."/>
            <person name="Sun H."/>
            <person name="Tunlid A."/>
            <person name="Henrissat B."/>
            <person name="Grigoriev I.V."/>
            <person name="Hibbett D.S."/>
            <person name="Martin F."/>
        </authorList>
    </citation>
    <scope>NUCLEOTIDE SEQUENCE [LARGE SCALE GENOMIC DNA]</scope>
    <source>
        <strain evidence="2">Marx 270</strain>
    </source>
</reference>
<protein>
    <submittedName>
        <fullName evidence="1">Uncharacterized protein</fullName>
    </submittedName>
</protein>
<organism evidence="1 2">
    <name type="scientific">Pisolithus tinctorius Marx 270</name>
    <dbReference type="NCBI Taxonomy" id="870435"/>
    <lineage>
        <taxon>Eukaryota</taxon>
        <taxon>Fungi</taxon>
        <taxon>Dikarya</taxon>
        <taxon>Basidiomycota</taxon>
        <taxon>Agaricomycotina</taxon>
        <taxon>Agaricomycetes</taxon>
        <taxon>Agaricomycetidae</taxon>
        <taxon>Boletales</taxon>
        <taxon>Sclerodermatineae</taxon>
        <taxon>Pisolithaceae</taxon>
        <taxon>Pisolithus</taxon>
    </lineage>
</organism>
<sequence length="81" mass="9049">MKDLHTSRDSPEAVWTRRHGITLSNASIVNSIQNKIFSPAHTMRLSVCACEQADALANPDLVETTVNSTHISKGFTRRWPM</sequence>
<dbReference type="EMBL" id="KN831949">
    <property type="protein sequence ID" value="KIO11817.1"/>
    <property type="molecule type" value="Genomic_DNA"/>
</dbReference>
<reference evidence="1 2" key="1">
    <citation type="submission" date="2014-04" db="EMBL/GenBank/DDBJ databases">
        <authorList>
            <consortium name="DOE Joint Genome Institute"/>
            <person name="Kuo A."/>
            <person name="Kohler A."/>
            <person name="Costa M.D."/>
            <person name="Nagy L.G."/>
            <person name="Floudas D."/>
            <person name="Copeland A."/>
            <person name="Barry K.W."/>
            <person name="Cichocki N."/>
            <person name="Veneault-Fourrey C."/>
            <person name="LaButti K."/>
            <person name="Lindquist E.A."/>
            <person name="Lipzen A."/>
            <person name="Lundell T."/>
            <person name="Morin E."/>
            <person name="Murat C."/>
            <person name="Sun H."/>
            <person name="Tunlid A."/>
            <person name="Henrissat B."/>
            <person name="Grigoriev I.V."/>
            <person name="Hibbett D.S."/>
            <person name="Martin F."/>
            <person name="Nordberg H.P."/>
            <person name="Cantor M.N."/>
            <person name="Hua S.X."/>
        </authorList>
    </citation>
    <scope>NUCLEOTIDE SEQUENCE [LARGE SCALE GENOMIC DNA]</scope>
    <source>
        <strain evidence="1 2">Marx 270</strain>
    </source>
</reference>
<accession>A0A0C3KQE4</accession>
<dbReference type="AlphaFoldDB" id="A0A0C3KQE4"/>
<dbReference type="Proteomes" id="UP000054217">
    <property type="component" value="Unassembled WGS sequence"/>
</dbReference>
<name>A0A0C3KQE4_PISTI</name>
<evidence type="ECO:0000313" key="2">
    <source>
        <dbReference type="Proteomes" id="UP000054217"/>
    </source>
</evidence>
<dbReference type="HOGENOM" id="CLU_2574851_0_0_1"/>
<proteinExistence type="predicted"/>